<protein>
    <submittedName>
        <fullName evidence="5">ArsR family transcriptional regulator</fullName>
    </submittedName>
</protein>
<dbReference type="STRING" id="1293045.H663_15935"/>
<dbReference type="InterPro" id="IPR011991">
    <property type="entry name" value="ArsR-like_HTH"/>
</dbReference>
<dbReference type="Pfam" id="PF01037">
    <property type="entry name" value="AsnC_trans_reg"/>
    <property type="match status" value="1"/>
</dbReference>
<dbReference type="InterPro" id="IPR036390">
    <property type="entry name" value="WH_DNA-bd_sf"/>
</dbReference>
<dbReference type="SUPFAM" id="SSF46785">
    <property type="entry name" value="Winged helix' DNA-binding domain"/>
    <property type="match status" value="1"/>
</dbReference>
<dbReference type="InterPro" id="IPR019887">
    <property type="entry name" value="Tscrpt_reg_AsnC/Lrp_C"/>
</dbReference>
<dbReference type="GO" id="GO:0006355">
    <property type="term" value="P:regulation of DNA-templated transcription"/>
    <property type="evidence" value="ECO:0007669"/>
    <property type="project" value="UniProtKB-ARBA"/>
</dbReference>
<keyword evidence="2" id="KW-0238">DNA-binding</keyword>
<dbReference type="SMART" id="SM00344">
    <property type="entry name" value="HTH_ASNC"/>
    <property type="match status" value="1"/>
</dbReference>
<organism evidence="5 6">
    <name type="scientific">Limnohabitans planktonicus II-D5</name>
    <dbReference type="NCBI Taxonomy" id="1293045"/>
    <lineage>
        <taxon>Bacteria</taxon>
        <taxon>Pseudomonadati</taxon>
        <taxon>Pseudomonadota</taxon>
        <taxon>Betaproteobacteria</taxon>
        <taxon>Burkholderiales</taxon>
        <taxon>Comamonadaceae</taxon>
        <taxon>Limnohabitans</taxon>
    </lineage>
</organism>
<evidence type="ECO:0000256" key="2">
    <source>
        <dbReference type="ARBA" id="ARBA00023125"/>
    </source>
</evidence>
<reference evidence="5" key="1">
    <citation type="submission" date="2017-04" db="EMBL/GenBank/DDBJ databases">
        <title>Unexpected and diverse lifestyles within the genus Limnohabitans.</title>
        <authorList>
            <person name="Kasalicky V."/>
            <person name="Mehrshad M."/>
            <person name="Andrei S.-A."/>
            <person name="Salcher M."/>
            <person name="Kratochvilova H."/>
            <person name="Simek K."/>
            <person name="Ghai R."/>
        </authorList>
    </citation>
    <scope>NUCLEOTIDE SEQUENCE [LARGE SCALE GENOMIC DNA]</scope>
    <source>
        <strain evidence="5">II-D5</strain>
    </source>
</reference>
<dbReference type="InterPro" id="IPR011008">
    <property type="entry name" value="Dimeric_a/b-barrel"/>
</dbReference>
<dbReference type="SUPFAM" id="SSF54909">
    <property type="entry name" value="Dimeric alpha+beta barrel"/>
    <property type="match status" value="1"/>
</dbReference>
<keyword evidence="1" id="KW-0805">Transcription regulation</keyword>
<gene>
    <name evidence="5" type="ORF">H663_011420</name>
</gene>
<sequence length="158" mass="17950">MKQKLDAIDRKLLELLQKSCDLPINELAAAVHLTVTPCWRRIQRLKDLGVISQQVALVERQKVNLGVTVFVAVRTRDHDLPWLEKFRATVQAIPEIVEVYRMSGDVDYLLRVVVPDIAAYDQVYKQLIRQVPLSDVSSSFAMEELKYTTAVPLNYAAG</sequence>
<dbReference type="GO" id="GO:0043200">
    <property type="term" value="P:response to amino acid"/>
    <property type="evidence" value="ECO:0007669"/>
    <property type="project" value="TreeGrafter"/>
</dbReference>
<dbReference type="PROSITE" id="PS50956">
    <property type="entry name" value="HTH_ASNC_2"/>
    <property type="match status" value="1"/>
</dbReference>
<keyword evidence="6" id="KW-1185">Reference proteome</keyword>
<evidence type="ECO:0000256" key="3">
    <source>
        <dbReference type="ARBA" id="ARBA00023163"/>
    </source>
</evidence>
<dbReference type="GO" id="GO:0043565">
    <property type="term" value="F:sequence-specific DNA binding"/>
    <property type="evidence" value="ECO:0007669"/>
    <property type="project" value="InterPro"/>
</dbReference>
<dbReference type="InterPro" id="IPR019888">
    <property type="entry name" value="Tscrpt_reg_AsnC-like"/>
</dbReference>
<feature type="domain" description="HTH asnC-type" evidence="4">
    <location>
        <begin position="5"/>
        <end position="66"/>
    </location>
</feature>
<dbReference type="Gene3D" id="3.30.70.920">
    <property type="match status" value="1"/>
</dbReference>
<dbReference type="Gene3D" id="1.10.10.10">
    <property type="entry name" value="Winged helix-like DNA-binding domain superfamily/Winged helix DNA-binding domain"/>
    <property type="match status" value="1"/>
</dbReference>
<dbReference type="InterPro" id="IPR036388">
    <property type="entry name" value="WH-like_DNA-bd_sf"/>
</dbReference>
<proteinExistence type="predicted"/>
<evidence type="ECO:0000259" key="4">
    <source>
        <dbReference type="PROSITE" id="PS50956"/>
    </source>
</evidence>
<accession>A0A2T7UD20</accession>
<dbReference type="PANTHER" id="PTHR30154">
    <property type="entry name" value="LEUCINE-RESPONSIVE REGULATORY PROTEIN"/>
    <property type="match status" value="1"/>
</dbReference>
<dbReference type="PANTHER" id="PTHR30154:SF17">
    <property type="entry name" value="DNA-BINDING TRANSCRIPTIONAL ACTIVATOR DECR"/>
    <property type="match status" value="1"/>
</dbReference>
<dbReference type="OrthoDB" id="8526125at2"/>
<dbReference type="EMBL" id="LFYT02000013">
    <property type="protein sequence ID" value="PVE42521.1"/>
    <property type="molecule type" value="Genomic_DNA"/>
</dbReference>
<dbReference type="PRINTS" id="PR00033">
    <property type="entry name" value="HTHASNC"/>
</dbReference>
<dbReference type="GO" id="GO:0005829">
    <property type="term" value="C:cytosol"/>
    <property type="evidence" value="ECO:0007669"/>
    <property type="project" value="TreeGrafter"/>
</dbReference>
<dbReference type="Proteomes" id="UP000037507">
    <property type="component" value="Unassembled WGS sequence"/>
</dbReference>
<evidence type="ECO:0000256" key="1">
    <source>
        <dbReference type="ARBA" id="ARBA00023015"/>
    </source>
</evidence>
<dbReference type="CDD" id="cd00090">
    <property type="entry name" value="HTH_ARSR"/>
    <property type="match status" value="1"/>
</dbReference>
<dbReference type="RefSeq" id="WP_053175013.1">
    <property type="nucleotide sequence ID" value="NZ_LFYT02000013.1"/>
</dbReference>
<dbReference type="Pfam" id="PF13412">
    <property type="entry name" value="HTH_24"/>
    <property type="match status" value="1"/>
</dbReference>
<evidence type="ECO:0000313" key="6">
    <source>
        <dbReference type="Proteomes" id="UP000037507"/>
    </source>
</evidence>
<dbReference type="InterPro" id="IPR000485">
    <property type="entry name" value="AsnC-type_HTH_dom"/>
</dbReference>
<dbReference type="AlphaFoldDB" id="A0A2T7UD20"/>
<comment type="caution">
    <text evidence="5">The sequence shown here is derived from an EMBL/GenBank/DDBJ whole genome shotgun (WGS) entry which is preliminary data.</text>
</comment>
<evidence type="ECO:0000313" key="5">
    <source>
        <dbReference type="EMBL" id="PVE42521.1"/>
    </source>
</evidence>
<keyword evidence="3" id="KW-0804">Transcription</keyword>
<name>A0A2T7UD20_9BURK</name>